<feature type="transmembrane region" description="Helical" evidence="7">
    <location>
        <begin position="134"/>
        <end position="157"/>
    </location>
</feature>
<sequence>MNNMWGSMLQYNEIYWPWPIAIYLFLAGLSAGAMMVAIIQRWRDKNDACFKSASLLAPLSISIGLALLVFDLGKPFDFYWILLKYNFKSVMSIGVALLLFYTPLAFVYAIYAFRDVKFLAPLKSIINTIAKTRLLNLLELFLFILAIGVGVYTGFLLSAVSKIVLWSNYILPILFLVSGFSSGIAASIFFGILSFKNDIDKSSIATLLKLDLFAIFFEIALIVVLFIFVFSTSENAALFAKNALTTGGISAIFWIGVVGLGLLMPILIDLTALKGHTYKQGVIVFNTFLVLVGVVLLRCYIVYAGQIFTGI</sequence>
<reference evidence="9" key="1">
    <citation type="submission" date="2016-09" db="EMBL/GenBank/DDBJ databases">
        <title>Comparative genomics of the Campylobacter concisus group.</title>
        <authorList>
            <person name="Miller W.G."/>
            <person name="Yee E."/>
            <person name="Chapman M.H."/>
            <person name="Huynh S."/>
            <person name="Bono J.L."/>
            <person name="On S.L.W."/>
            <person name="StLeger J."/>
            <person name="Foster G."/>
            <person name="Parker C.T."/>
        </authorList>
    </citation>
    <scope>NUCLEOTIDE SEQUENCE [LARGE SCALE GENOMIC DNA]</scope>
    <source>
        <strain evidence="9">RM18021</strain>
    </source>
</reference>
<proteinExistence type="inferred from homology"/>
<evidence type="ECO:0000256" key="1">
    <source>
        <dbReference type="ARBA" id="ARBA00004651"/>
    </source>
</evidence>
<dbReference type="GO" id="GO:0005886">
    <property type="term" value="C:plasma membrane"/>
    <property type="evidence" value="ECO:0007669"/>
    <property type="project" value="UniProtKB-SubCell"/>
</dbReference>
<name>A0A1S6U6C9_9BACT</name>
<dbReference type="InterPro" id="IPR052049">
    <property type="entry name" value="Electron_transfer_protein"/>
</dbReference>
<feature type="transmembrane region" description="Helical" evidence="7">
    <location>
        <begin position="207"/>
        <end position="231"/>
    </location>
</feature>
<feature type="transmembrane region" description="Helical" evidence="7">
    <location>
        <begin position="52"/>
        <end position="70"/>
    </location>
</feature>
<comment type="subcellular location">
    <subcellularLocation>
        <location evidence="1">Cell membrane</location>
        <topology evidence="1">Multi-pass membrane protein</topology>
    </subcellularLocation>
</comment>
<keyword evidence="4 7" id="KW-0812">Transmembrane</keyword>
<evidence type="ECO:0000256" key="5">
    <source>
        <dbReference type="ARBA" id="ARBA00022989"/>
    </source>
</evidence>
<evidence type="ECO:0000256" key="2">
    <source>
        <dbReference type="ARBA" id="ARBA00008929"/>
    </source>
</evidence>
<dbReference type="AlphaFoldDB" id="A0A1S6U6C9"/>
<evidence type="ECO:0000313" key="9">
    <source>
        <dbReference type="Proteomes" id="UP000190868"/>
    </source>
</evidence>
<evidence type="ECO:0000256" key="6">
    <source>
        <dbReference type="ARBA" id="ARBA00023136"/>
    </source>
</evidence>
<feature type="transmembrane region" description="Helical" evidence="7">
    <location>
        <begin position="282"/>
        <end position="303"/>
    </location>
</feature>
<dbReference type="PANTHER" id="PTHR34856">
    <property type="entry name" value="PROTEIN NRFD"/>
    <property type="match status" value="1"/>
</dbReference>
<keyword evidence="6 7" id="KW-0472">Membrane</keyword>
<feature type="transmembrane region" description="Helical" evidence="7">
    <location>
        <begin position="251"/>
        <end position="270"/>
    </location>
</feature>
<dbReference type="Proteomes" id="UP000190868">
    <property type="component" value="Chromosome"/>
</dbReference>
<keyword evidence="5 7" id="KW-1133">Transmembrane helix</keyword>
<dbReference type="RefSeq" id="WP_078424326.1">
    <property type="nucleotide sequence ID" value="NZ_CP017258.1"/>
</dbReference>
<dbReference type="InterPro" id="IPR005614">
    <property type="entry name" value="NrfD-like"/>
</dbReference>
<evidence type="ECO:0000256" key="3">
    <source>
        <dbReference type="ARBA" id="ARBA00022475"/>
    </source>
</evidence>
<gene>
    <name evidence="8" type="ORF">CPIN18021_0459</name>
</gene>
<evidence type="ECO:0000256" key="4">
    <source>
        <dbReference type="ARBA" id="ARBA00022692"/>
    </source>
</evidence>
<keyword evidence="3" id="KW-1003">Cell membrane</keyword>
<evidence type="ECO:0000256" key="7">
    <source>
        <dbReference type="SAM" id="Phobius"/>
    </source>
</evidence>
<feature type="transmembrane region" description="Helical" evidence="7">
    <location>
        <begin position="90"/>
        <end position="113"/>
    </location>
</feature>
<evidence type="ECO:0000313" key="8">
    <source>
        <dbReference type="EMBL" id="AQW87298.1"/>
    </source>
</evidence>
<dbReference type="EMBL" id="CP017258">
    <property type="protein sequence ID" value="AQW87298.1"/>
    <property type="molecule type" value="Genomic_DNA"/>
</dbReference>
<dbReference type="Gene3D" id="1.20.1630.10">
    <property type="entry name" value="Formate dehydrogenase/DMSO reductase domain"/>
    <property type="match status" value="1"/>
</dbReference>
<feature type="transmembrane region" description="Helical" evidence="7">
    <location>
        <begin position="169"/>
        <end position="195"/>
    </location>
</feature>
<organism evidence="8 9">
    <name type="scientific">Campylobacter pinnipediorum subsp. caledonicus</name>
    <dbReference type="NCBI Taxonomy" id="1874362"/>
    <lineage>
        <taxon>Bacteria</taxon>
        <taxon>Pseudomonadati</taxon>
        <taxon>Campylobacterota</taxon>
        <taxon>Epsilonproteobacteria</taxon>
        <taxon>Campylobacterales</taxon>
        <taxon>Campylobacteraceae</taxon>
        <taxon>Campylobacter</taxon>
    </lineage>
</organism>
<dbReference type="PANTHER" id="PTHR34856:SF2">
    <property type="entry name" value="PROTEIN NRFD"/>
    <property type="match status" value="1"/>
</dbReference>
<comment type="similarity">
    <text evidence="2">Belongs to the NrfD family.</text>
</comment>
<protein>
    <submittedName>
        <fullName evidence="8">Putative thiosulfate/polysulfide reductase, membrane-anchoring subunit</fullName>
    </submittedName>
</protein>
<accession>A0A1S6U6C9</accession>
<keyword evidence="9" id="KW-1185">Reference proteome</keyword>
<feature type="transmembrane region" description="Helical" evidence="7">
    <location>
        <begin position="20"/>
        <end position="40"/>
    </location>
</feature>
<dbReference type="Pfam" id="PF03916">
    <property type="entry name" value="NrfD"/>
    <property type="match status" value="1"/>
</dbReference>